<name>A0AAN8PHP1_PATCE</name>
<dbReference type="GO" id="GO:0005802">
    <property type="term" value="C:trans-Golgi network"/>
    <property type="evidence" value="ECO:0007669"/>
    <property type="project" value="InterPro"/>
</dbReference>
<gene>
    <name evidence="1" type="ORF">SNE40_019036</name>
</gene>
<sequence>MCITQSSVLVSDPTSPQLSQIDTNLKDYLDSWHQTVLEYLTRCVKRLNKNIHYLIFSSLLDAQLVITGATPQEEEDINKFVQCCSIAPLVEQLRPELDDNLVDIRNQPIIKLNLDKDSVTFDTNGNIPSQFCKLAGEHLLNIESQNITKLRDSLESVKLAFIHNLNKVKRFLKQAEIDHYALYRSYLYLRKCGSGELLIRYVKIDATSETLSVLKTLEEFIQKQGHSLQ</sequence>
<dbReference type="Pfam" id="PF15053">
    <property type="entry name" value="Njmu-R1"/>
    <property type="match status" value="1"/>
</dbReference>
<proteinExistence type="predicted"/>
<organism evidence="1 2">
    <name type="scientific">Patella caerulea</name>
    <name type="common">Rayed Mediterranean limpet</name>
    <dbReference type="NCBI Taxonomy" id="87958"/>
    <lineage>
        <taxon>Eukaryota</taxon>
        <taxon>Metazoa</taxon>
        <taxon>Spiralia</taxon>
        <taxon>Lophotrochozoa</taxon>
        <taxon>Mollusca</taxon>
        <taxon>Gastropoda</taxon>
        <taxon>Patellogastropoda</taxon>
        <taxon>Patelloidea</taxon>
        <taxon>Patellidae</taxon>
        <taxon>Patella</taxon>
    </lineage>
</organism>
<dbReference type="PANTHER" id="PTHR14416">
    <property type="entry name" value="PROTEIN NJMU-R1"/>
    <property type="match status" value="1"/>
</dbReference>
<keyword evidence="2" id="KW-1185">Reference proteome</keyword>
<evidence type="ECO:0000313" key="2">
    <source>
        <dbReference type="Proteomes" id="UP001347796"/>
    </source>
</evidence>
<dbReference type="Proteomes" id="UP001347796">
    <property type="component" value="Unassembled WGS sequence"/>
</dbReference>
<evidence type="ECO:0000313" key="1">
    <source>
        <dbReference type="EMBL" id="KAK6170715.1"/>
    </source>
</evidence>
<dbReference type="InterPro" id="IPR028280">
    <property type="entry name" value="Njmu-R1"/>
</dbReference>
<comment type="caution">
    <text evidence="1">The sequence shown here is derived from an EMBL/GenBank/DDBJ whole genome shotgun (WGS) entry which is preliminary data.</text>
</comment>
<protein>
    <submittedName>
        <fullName evidence="1">Uncharacterized protein</fullName>
    </submittedName>
</protein>
<reference evidence="1 2" key="1">
    <citation type="submission" date="2024-01" db="EMBL/GenBank/DDBJ databases">
        <title>The genome of the rayed Mediterranean limpet Patella caerulea (Linnaeus, 1758).</title>
        <authorList>
            <person name="Anh-Thu Weber A."/>
            <person name="Halstead-Nussloch G."/>
        </authorList>
    </citation>
    <scope>NUCLEOTIDE SEQUENCE [LARGE SCALE GENOMIC DNA]</scope>
    <source>
        <strain evidence="1">AATW-2023a</strain>
        <tissue evidence="1">Whole specimen</tissue>
    </source>
</reference>
<accession>A0AAN8PHP1</accession>
<dbReference type="GO" id="GO:0099041">
    <property type="term" value="P:vesicle tethering to Golgi"/>
    <property type="evidence" value="ECO:0007669"/>
    <property type="project" value="InterPro"/>
</dbReference>
<dbReference type="AlphaFoldDB" id="A0AAN8PHP1"/>
<dbReference type="EMBL" id="JAZGQO010000014">
    <property type="protein sequence ID" value="KAK6170715.1"/>
    <property type="molecule type" value="Genomic_DNA"/>
</dbReference>
<dbReference type="PANTHER" id="PTHR14416:SF2">
    <property type="entry name" value="PROTEIN NJMU-R1"/>
    <property type="match status" value="1"/>
</dbReference>